<evidence type="ECO:0000259" key="2">
    <source>
        <dbReference type="Pfam" id="PF13731"/>
    </source>
</evidence>
<evidence type="ECO:0000256" key="1">
    <source>
        <dbReference type="SAM" id="SignalP"/>
    </source>
</evidence>
<dbReference type="EMBL" id="MXAL01000003">
    <property type="protein sequence ID" value="OWF33767.1"/>
    <property type="molecule type" value="Genomic_DNA"/>
</dbReference>
<feature type="domain" description="WxL" evidence="2">
    <location>
        <begin position="83"/>
        <end position="268"/>
    </location>
</feature>
<name>A0A210PBC1_9LACO</name>
<dbReference type="Proteomes" id="UP000196649">
    <property type="component" value="Unassembled WGS sequence"/>
</dbReference>
<reference evidence="3 4" key="1">
    <citation type="submission" date="2017-03" db="EMBL/GenBank/DDBJ databases">
        <title>Genome sequence of Lactobacillus kimchii KACC 12383.</title>
        <authorList>
            <person name="Chun J."/>
        </authorList>
    </citation>
    <scope>NUCLEOTIDE SEQUENCE [LARGE SCALE GENOMIC DNA]</scope>
    <source>
        <strain evidence="3 4">KACC 12383</strain>
    </source>
</reference>
<evidence type="ECO:0000313" key="3">
    <source>
        <dbReference type="EMBL" id="OWF33767.1"/>
    </source>
</evidence>
<protein>
    <recommendedName>
        <fullName evidence="2">WxL domain-containing protein</fullName>
    </recommendedName>
</protein>
<evidence type="ECO:0000313" key="4">
    <source>
        <dbReference type="Proteomes" id="UP000196649"/>
    </source>
</evidence>
<dbReference type="InterPro" id="IPR027994">
    <property type="entry name" value="WxL_dom"/>
</dbReference>
<feature type="chain" id="PRO_5031050075" description="WxL domain-containing protein" evidence="1">
    <location>
        <begin position="31"/>
        <end position="272"/>
    </location>
</feature>
<gene>
    <name evidence="3" type="ORF">LKACC12383_00907</name>
</gene>
<comment type="caution">
    <text evidence="3">The sequence shown here is derived from an EMBL/GenBank/DDBJ whole genome shotgun (WGS) entry which is preliminary data.</text>
</comment>
<keyword evidence="1" id="KW-0732">Signal</keyword>
<organism evidence="3 4">
    <name type="scientific">Companilactobacillus kimchii</name>
    <dbReference type="NCBI Taxonomy" id="2801452"/>
    <lineage>
        <taxon>Bacteria</taxon>
        <taxon>Bacillati</taxon>
        <taxon>Bacillota</taxon>
        <taxon>Bacilli</taxon>
        <taxon>Lactobacillales</taxon>
        <taxon>Lactobacillaceae</taxon>
        <taxon>Companilactobacillus</taxon>
    </lineage>
</organism>
<proteinExistence type="predicted"/>
<dbReference type="AlphaFoldDB" id="A0A210PBC1"/>
<feature type="signal peptide" evidence="1">
    <location>
        <begin position="1"/>
        <end position="30"/>
    </location>
</feature>
<dbReference type="RefSeq" id="WP_054643839.1">
    <property type="nucleotide sequence ID" value="NZ_LNUB01000029.1"/>
</dbReference>
<accession>A0A210PBC1</accession>
<dbReference type="Pfam" id="PF13731">
    <property type="entry name" value="WxL"/>
    <property type="match status" value="1"/>
</dbReference>
<sequence length="272" mass="27272">MKLSKSVLAGSLATAGIVLGAIAPALTAQAATTTGSVDDNGNVTGLATADDAAKHGGLAIAYEDGGKTTTTSEATMNSNANVKVADGVLMLNEVPDFGFGTAAIGSKVNLQENKYSNQESESNNNSAVQIIDSRKSAAGFKLTAGITGFSSTDKSAAVQPFTLNLGKTALLDGDGANITTANTGSAANDALNTDAISISGKDADAVGDPGTIATLAKDTYKTGVINASYAPKDDNVSLDLSKGSQISGTTPSVKSYNAKITWTLTATPTVEP</sequence>